<evidence type="ECO:0000313" key="2">
    <source>
        <dbReference type="Proteomes" id="UP000078576"/>
    </source>
</evidence>
<dbReference type="STRING" id="694573.A0A194UTI2"/>
<evidence type="ECO:0000313" key="1">
    <source>
        <dbReference type="EMBL" id="KUI54931.1"/>
    </source>
</evidence>
<gene>
    <name evidence="1" type="ORF">VP1G_10713</name>
</gene>
<organism evidence="1 2">
    <name type="scientific">Cytospora mali</name>
    <name type="common">Apple Valsa canker fungus</name>
    <name type="synonym">Valsa mali</name>
    <dbReference type="NCBI Taxonomy" id="578113"/>
    <lineage>
        <taxon>Eukaryota</taxon>
        <taxon>Fungi</taxon>
        <taxon>Dikarya</taxon>
        <taxon>Ascomycota</taxon>
        <taxon>Pezizomycotina</taxon>
        <taxon>Sordariomycetes</taxon>
        <taxon>Sordariomycetidae</taxon>
        <taxon>Diaporthales</taxon>
        <taxon>Cytosporaceae</taxon>
        <taxon>Cytospora</taxon>
    </lineage>
</organism>
<reference evidence="2" key="1">
    <citation type="submission" date="2014-12" db="EMBL/GenBank/DDBJ databases">
        <title>Genome Sequence of Valsa Canker Pathogens Uncovers a Specific Adaption of Colonization on Woody Bark.</title>
        <authorList>
            <person name="Yin Z."/>
            <person name="Liu H."/>
            <person name="Gao X."/>
            <person name="Li Z."/>
            <person name="Song N."/>
            <person name="Ke X."/>
            <person name="Dai Q."/>
            <person name="Wu Y."/>
            <person name="Sun Y."/>
            <person name="Xu J.-R."/>
            <person name="Kang Z.K."/>
            <person name="Wang L."/>
            <person name="Huang L."/>
        </authorList>
    </citation>
    <scope>NUCLEOTIDE SEQUENCE [LARGE SCALE GENOMIC DNA]</scope>
    <source>
        <strain evidence="2">SXYL134</strain>
    </source>
</reference>
<protein>
    <submittedName>
        <fullName evidence="1">Uncharacterized protein</fullName>
    </submittedName>
</protein>
<keyword evidence="2" id="KW-1185">Reference proteome</keyword>
<dbReference type="EMBL" id="KN714677">
    <property type="protein sequence ID" value="KUI54931.1"/>
    <property type="molecule type" value="Genomic_DNA"/>
</dbReference>
<dbReference type="Proteomes" id="UP000078576">
    <property type="component" value="Unassembled WGS sequence"/>
</dbReference>
<dbReference type="OrthoDB" id="4773419at2759"/>
<dbReference type="AlphaFoldDB" id="A0A194UTI2"/>
<sequence>MAEPSASTYVPLTTTFTPASECTQSYFSGCYPAISGTLVCQAAIYLTETCQQTNLNCYPLLPTEPLRAYSYSPGFICPAGWTTALQDVQTPDETNPTTTVHCCPTGLSVTSDLQTTWCQTTKVSGVADVLIDGCTSSTEITYARTSTAIVSLSYYNYDLSESTTQTGPIYWSITAFGLEMIWQASDEELRSSFLAFHDCRHLQHSVQHHTDSITHADFRKDPANRSFDGSKGWYRMWRWDMGIGGPLRHLVFLLSATEEATARAGGGPCSGPRQLGR</sequence>
<proteinExistence type="predicted"/>
<accession>A0A194UTI2</accession>
<name>A0A194UTI2_CYTMA</name>